<dbReference type="RefSeq" id="YP_010755192.1">
    <property type="nucleotide sequence ID" value="NC_073468.1"/>
</dbReference>
<proteinExistence type="predicted"/>
<dbReference type="Proteomes" id="UP000827768">
    <property type="component" value="Segment"/>
</dbReference>
<dbReference type="KEGG" id="vg:80019843"/>
<feature type="transmembrane region" description="Helical" evidence="2">
    <location>
        <begin position="9"/>
        <end position="29"/>
    </location>
</feature>
<feature type="transmembrane region" description="Helical" evidence="2">
    <location>
        <begin position="89"/>
        <end position="106"/>
    </location>
</feature>
<dbReference type="GeneID" id="80019843"/>
<organism evidence="3 4">
    <name type="scientific">Microbacterium phage Pumpernickel</name>
    <dbReference type="NCBI Taxonomy" id="2885983"/>
    <lineage>
        <taxon>Viruses</taxon>
        <taxon>Duplodnaviria</taxon>
        <taxon>Heunggongvirae</taxon>
        <taxon>Uroviricota</taxon>
        <taxon>Caudoviricetes</taxon>
        <taxon>Pumpernickelvirus</taxon>
        <taxon>Pumpernickelvirus pumpernickel</taxon>
    </lineage>
</organism>
<evidence type="ECO:0000313" key="3">
    <source>
        <dbReference type="EMBL" id="UDL15952.1"/>
    </source>
</evidence>
<reference evidence="3" key="1">
    <citation type="submission" date="2021-09" db="EMBL/GenBank/DDBJ databases">
        <authorList>
            <person name="Andersen S.H."/>
            <person name="Beall E.A."/>
            <person name="Cappelle B."/>
            <person name="Falteisek K.J."/>
            <person name="Fenske B.A."/>
            <person name="Gansluckner N.W."/>
            <person name="Gilbertson S.M."/>
            <person name="Krings K.J."/>
            <person name="Mobeck M."/>
            <person name="Odeku J.O."/>
            <person name="Poncelet M.E."/>
            <person name="Rohr J.R."/>
            <person name="Rolands L."/>
            <person name="Whipple C.D."/>
            <person name="Whipple E.M."/>
            <person name="Spring A.M."/>
            <person name="Klyczek K."/>
            <person name="Garlena R.A."/>
            <person name="Russell D.A."/>
            <person name="Pope W.H."/>
            <person name="Jacobs-Sera D."/>
            <person name="Hatfull G.F."/>
        </authorList>
    </citation>
    <scope>NUCLEOTIDE SEQUENCE</scope>
</reference>
<sequence length="156" mass="16044">MNISHYAKAITYIAMAALTFLVTALTDNALSTEEILNLVVIVLGAVGVYLVPNFPEGFAKIAKTGIAFLTAGVVAALSFLTGGIEVTEWLQIIIAAFAAVGVYIIPNGPETPEVKPVEVVSAPALTGEPSITNVTNNYSSVDSGDASGYGNPVSGN</sequence>
<keyword evidence="2" id="KW-0812">Transmembrane</keyword>
<gene>
    <name evidence="3" type="primary">202</name>
    <name evidence="3" type="ORF">SEA_PUMPERNICKEL_202</name>
</gene>
<keyword evidence="2" id="KW-0472">Membrane</keyword>
<evidence type="ECO:0000256" key="2">
    <source>
        <dbReference type="SAM" id="Phobius"/>
    </source>
</evidence>
<feature type="transmembrane region" description="Helical" evidence="2">
    <location>
        <begin position="64"/>
        <end position="83"/>
    </location>
</feature>
<dbReference type="EMBL" id="OK040790">
    <property type="protein sequence ID" value="UDL15952.1"/>
    <property type="molecule type" value="Genomic_DNA"/>
</dbReference>
<accession>A0AAE8Y7S1</accession>
<evidence type="ECO:0000313" key="4">
    <source>
        <dbReference type="Proteomes" id="UP000827768"/>
    </source>
</evidence>
<feature type="region of interest" description="Disordered" evidence="1">
    <location>
        <begin position="136"/>
        <end position="156"/>
    </location>
</feature>
<feature type="transmembrane region" description="Helical" evidence="2">
    <location>
        <begin position="35"/>
        <end position="52"/>
    </location>
</feature>
<name>A0AAE8Y7S1_9CAUD</name>
<evidence type="ECO:0000256" key="1">
    <source>
        <dbReference type="SAM" id="MobiDB-lite"/>
    </source>
</evidence>
<keyword evidence="2" id="KW-1133">Transmembrane helix</keyword>
<keyword evidence="4" id="KW-1185">Reference proteome</keyword>
<protein>
    <submittedName>
        <fullName evidence="3">Membrane protein</fullName>
    </submittedName>
</protein>